<name>A0A4Q6XWE7_9SPHN</name>
<dbReference type="Proteomes" id="UP000292085">
    <property type="component" value="Unassembled WGS sequence"/>
</dbReference>
<gene>
    <name evidence="2" type="ORF">EWE75_12050</name>
</gene>
<evidence type="ECO:0000259" key="1">
    <source>
        <dbReference type="PROSITE" id="PS51704"/>
    </source>
</evidence>
<comment type="caution">
    <text evidence="2">The sequence shown here is derived from an EMBL/GenBank/DDBJ whole genome shotgun (WGS) entry which is preliminary data.</text>
</comment>
<dbReference type="RefSeq" id="WP_130157743.1">
    <property type="nucleotide sequence ID" value="NZ_SGIS01000016.1"/>
</dbReference>
<dbReference type="PROSITE" id="PS51704">
    <property type="entry name" value="GP_PDE"/>
    <property type="match status" value="1"/>
</dbReference>
<evidence type="ECO:0000313" key="2">
    <source>
        <dbReference type="EMBL" id="RZF64271.1"/>
    </source>
</evidence>
<keyword evidence="3" id="KW-1185">Reference proteome</keyword>
<feature type="domain" description="GP-PDE" evidence="1">
    <location>
        <begin position="1"/>
        <end position="55"/>
    </location>
</feature>
<accession>A0A4Q6XWE7</accession>
<reference evidence="2 3" key="1">
    <citation type="submission" date="2019-02" db="EMBL/GenBank/DDBJ databases">
        <authorList>
            <person name="Li Y."/>
        </authorList>
    </citation>
    <scope>NUCLEOTIDE SEQUENCE [LARGE SCALE GENOMIC DNA]</scope>
    <source>
        <strain evidence="2 3">3-7</strain>
    </source>
</reference>
<protein>
    <recommendedName>
        <fullName evidence="1">GP-PDE domain-containing protein</fullName>
    </recommendedName>
</protein>
<dbReference type="GO" id="GO:0008081">
    <property type="term" value="F:phosphoric diester hydrolase activity"/>
    <property type="evidence" value="ECO:0007669"/>
    <property type="project" value="InterPro"/>
</dbReference>
<sequence length="219" mass="23333">MSELSPQLAAALRGERPLLFGAVEINLPNNYDLLLLDGAGELMIPNSPTTARKFVGRDPVYGVLDTIKGLADALGGTAPSVSLGLIPSATASLAKLVDPAVQGSPVTISMGCIDMWTGLVVPTPYVLFVGELDVPTVNWDSNDRRLEFTVTSIAERLFATEEGLRLSDAFHQHVWPGELGLAFVTAVETYVPWGQKLDTSAIETRTNNPSLGAITGNRT</sequence>
<organism evidence="2 3">
    <name type="scientific">Sphingomonas populi</name>
    <dbReference type="NCBI Taxonomy" id="2484750"/>
    <lineage>
        <taxon>Bacteria</taxon>
        <taxon>Pseudomonadati</taxon>
        <taxon>Pseudomonadota</taxon>
        <taxon>Alphaproteobacteria</taxon>
        <taxon>Sphingomonadales</taxon>
        <taxon>Sphingomonadaceae</taxon>
        <taxon>Sphingomonas</taxon>
    </lineage>
</organism>
<dbReference type="OrthoDB" id="7554791at2"/>
<dbReference type="InterPro" id="IPR030395">
    <property type="entry name" value="GP_PDE_dom"/>
</dbReference>
<dbReference type="EMBL" id="SGIS01000016">
    <property type="protein sequence ID" value="RZF64271.1"/>
    <property type="molecule type" value="Genomic_DNA"/>
</dbReference>
<dbReference type="AlphaFoldDB" id="A0A4Q6XWE7"/>
<evidence type="ECO:0000313" key="3">
    <source>
        <dbReference type="Proteomes" id="UP000292085"/>
    </source>
</evidence>
<proteinExistence type="predicted"/>
<dbReference type="GO" id="GO:0006629">
    <property type="term" value="P:lipid metabolic process"/>
    <property type="evidence" value="ECO:0007669"/>
    <property type="project" value="InterPro"/>
</dbReference>